<accession>A0ABD1ILX7</accession>
<comment type="caution">
    <text evidence="2">The sequence shown here is derived from an EMBL/GenBank/DDBJ whole genome shotgun (WGS) entry which is preliminary data.</text>
</comment>
<dbReference type="Proteomes" id="UP001567538">
    <property type="component" value="Unassembled WGS sequence"/>
</dbReference>
<organism evidence="2 3">
    <name type="scientific">Salvia divinorum</name>
    <name type="common">Maria pastora</name>
    <name type="synonym">Diviner's sage</name>
    <dbReference type="NCBI Taxonomy" id="28513"/>
    <lineage>
        <taxon>Eukaryota</taxon>
        <taxon>Viridiplantae</taxon>
        <taxon>Streptophyta</taxon>
        <taxon>Embryophyta</taxon>
        <taxon>Tracheophyta</taxon>
        <taxon>Spermatophyta</taxon>
        <taxon>Magnoliopsida</taxon>
        <taxon>eudicotyledons</taxon>
        <taxon>Gunneridae</taxon>
        <taxon>Pentapetalae</taxon>
        <taxon>asterids</taxon>
        <taxon>lamiids</taxon>
        <taxon>Lamiales</taxon>
        <taxon>Lamiaceae</taxon>
        <taxon>Nepetoideae</taxon>
        <taxon>Mentheae</taxon>
        <taxon>Salviinae</taxon>
        <taxon>Salvia</taxon>
        <taxon>Salvia subgen. Calosphace</taxon>
    </lineage>
</organism>
<dbReference type="AlphaFoldDB" id="A0ABD1ILX7"/>
<dbReference type="EMBL" id="JBEAFC010000001">
    <property type="protein sequence ID" value="KAL1569517.1"/>
    <property type="molecule type" value="Genomic_DNA"/>
</dbReference>
<keyword evidence="1" id="KW-0812">Transmembrane</keyword>
<keyword evidence="1" id="KW-0472">Membrane</keyword>
<keyword evidence="3" id="KW-1185">Reference proteome</keyword>
<evidence type="ECO:0000313" key="3">
    <source>
        <dbReference type="Proteomes" id="UP001567538"/>
    </source>
</evidence>
<proteinExistence type="predicted"/>
<reference evidence="2 3" key="1">
    <citation type="submission" date="2024-06" db="EMBL/GenBank/DDBJ databases">
        <title>A chromosome level genome sequence of Diviner's sage (Salvia divinorum).</title>
        <authorList>
            <person name="Ford S.A."/>
            <person name="Ro D.-K."/>
            <person name="Ness R.W."/>
            <person name="Phillips M.A."/>
        </authorList>
    </citation>
    <scope>NUCLEOTIDE SEQUENCE [LARGE SCALE GENOMIC DNA]</scope>
    <source>
        <strain evidence="2">SAF-2024a</strain>
        <tissue evidence="2">Leaf</tissue>
    </source>
</reference>
<keyword evidence="1" id="KW-1133">Transmembrane helix</keyword>
<gene>
    <name evidence="2" type="ORF">AAHA92_00990</name>
</gene>
<protein>
    <submittedName>
        <fullName evidence="2">Uncharacterized protein</fullName>
    </submittedName>
</protein>
<evidence type="ECO:0000256" key="1">
    <source>
        <dbReference type="SAM" id="Phobius"/>
    </source>
</evidence>
<feature type="transmembrane region" description="Helical" evidence="1">
    <location>
        <begin position="58"/>
        <end position="77"/>
    </location>
</feature>
<name>A0ABD1ILX7_SALDI</name>
<evidence type="ECO:0000313" key="2">
    <source>
        <dbReference type="EMBL" id="KAL1569517.1"/>
    </source>
</evidence>
<sequence>MDLRLKQDKRLMILVEDIMKNYNATRDTILHLFISRLGVTDTDCLVNLQMDRNAFGRLCKLFAILILAIGAYSFRYVHEVIEAVIKMHSLFVVKPEPIKDNFLTGDGSIFRVDLVHLMTPL</sequence>